<sequence length="171" mass="19401">MQVTVRKARINDAVSIGKIQVSSWQSTYQGIVSEEVLNNMSLNHSIERWVNILEGDALTYVLEKDNEVVGYISGGLQRKDSYPTYEGELYSIYLMKSAQGLGGGRLLVDTLVKKFKTIGIRSMMVIVFSDNDRAIRFYKNLGGEFIGIETIKIENQILEEQLYGFKFTNIQ</sequence>
<name>A0ABS0LKI5_9LACT</name>
<dbReference type="Pfam" id="PF00583">
    <property type="entry name" value="Acetyltransf_1"/>
    <property type="match status" value="1"/>
</dbReference>
<evidence type="ECO:0000259" key="1">
    <source>
        <dbReference type="PROSITE" id="PS51186"/>
    </source>
</evidence>
<dbReference type="Gene3D" id="3.40.630.30">
    <property type="match status" value="1"/>
</dbReference>
<dbReference type="PROSITE" id="PS51186">
    <property type="entry name" value="GNAT"/>
    <property type="match status" value="1"/>
</dbReference>
<reference evidence="2 3" key="1">
    <citation type="submission" date="2020-07" db="EMBL/GenBank/DDBJ databases">
        <title>Facklamia lactis sp. nov., isolated from raw milk.</title>
        <authorList>
            <person name="Doll E.V."/>
            <person name="Huptas C."/>
            <person name="Staib L."/>
            <person name="Wenning M."/>
            <person name="Scherer S."/>
        </authorList>
    </citation>
    <scope>NUCLEOTIDE SEQUENCE [LARGE SCALE GENOMIC DNA]</scope>
    <source>
        <strain evidence="2 3">DSM 104272</strain>
    </source>
</reference>
<dbReference type="SUPFAM" id="SSF55729">
    <property type="entry name" value="Acyl-CoA N-acyltransferases (Nat)"/>
    <property type="match status" value="1"/>
</dbReference>
<evidence type="ECO:0000313" key="2">
    <source>
        <dbReference type="EMBL" id="MBG9978145.1"/>
    </source>
</evidence>
<keyword evidence="3" id="KW-1185">Reference proteome</keyword>
<dbReference type="InterPro" id="IPR016181">
    <property type="entry name" value="Acyl_CoA_acyltransferase"/>
</dbReference>
<gene>
    <name evidence="2" type="ORF">HYQ42_05020</name>
</gene>
<accession>A0ABS0LKI5</accession>
<proteinExistence type="predicted"/>
<comment type="caution">
    <text evidence="2">The sequence shown here is derived from an EMBL/GenBank/DDBJ whole genome shotgun (WGS) entry which is preliminary data.</text>
</comment>
<dbReference type="RefSeq" id="WP_197104256.1">
    <property type="nucleotide sequence ID" value="NZ_JACCEL010000009.1"/>
</dbReference>
<dbReference type="CDD" id="cd04301">
    <property type="entry name" value="NAT_SF"/>
    <property type="match status" value="1"/>
</dbReference>
<dbReference type="InterPro" id="IPR050276">
    <property type="entry name" value="MshD_Acetyltransferase"/>
</dbReference>
<dbReference type="PANTHER" id="PTHR43617">
    <property type="entry name" value="L-AMINO ACID N-ACETYLTRANSFERASE"/>
    <property type="match status" value="1"/>
</dbReference>
<dbReference type="InterPro" id="IPR000182">
    <property type="entry name" value="GNAT_dom"/>
</dbReference>
<evidence type="ECO:0000313" key="3">
    <source>
        <dbReference type="Proteomes" id="UP000823401"/>
    </source>
</evidence>
<organism evidence="2 3">
    <name type="scientific">Ruoffia tabacinasalis</name>
    <dbReference type="NCBI Taxonomy" id="87458"/>
    <lineage>
        <taxon>Bacteria</taxon>
        <taxon>Bacillati</taxon>
        <taxon>Bacillota</taxon>
        <taxon>Bacilli</taxon>
        <taxon>Lactobacillales</taxon>
        <taxon>Aerococcaceae</taxon>
        <taxon>Ruoffia</taxon>
    </lineage>
</organism>
<dbReference type="EMBL" id="JACCEL010000009">
    <property type="protein sequence ID" value="MBG9978145.1"/>
    <property type="molecule type" value="Genomic_DNA"/>
</dbReference>
<feature type="domain" description="N-acetyltransferase" evidence="1">
    <location>
        <begin position="3"/>
        <end position="164"/>
    </location>
</feature>
<protein>
    <submittedName>
        <fullName evidence="2">GNAT family N-acetyltransferase</fullName>
    </submittedName>
</protein>
<dbReference type="Proteomes" id="UP000823401">
    <property type="component" value="Unassembled WGS sequence"/>
</dbReference>